<dbReference type="AlphaFoldDB" id="A0A5R9KPS9"/>
<dbReference type="EMBL" id="VCEJ01000008">
    <property type="protein sequence ID" value="TLU98128.1"/>
    <property type="molecule type" value="Genomic_DNA"/>
</dbReference>
<evidence type="ECO:0000256" key="4">
    <source>
        <dbReference type="SAM" id="SignalP"/>
    </source>
</evidence>
<accession>A0A5R9KPS9</accession>
<evidence type="ECO:0000256" key="2">
    <source>
        <dbReference type="ARBA" id="ARBA00011245"/>
    </source>
</evidence>
<sequence length="323" mass="36495">MKKISLLLFASILIGIAAFKAAEFPETEIGNGIIKAKLYLPDAEKAYYRGTRFDWSGVVPSLEYKGHTYFGQWNQAPYDPMLHDAIMGPVEEFTPLGFDEAKVGDKFVKIGVGVLGKTDDKKYSFATVYPLKNNGKWTVKPGKDQVEYTHELTDDLGYGYVYKKTLKLVKGKPELVLEHSLKNTGTKAIETSTYNHNFFMIDKEPSNENIRIVFPFDVKGEGKGFGDIINAKDKTLSYTREVVKGDQVFSSGLQGFGTTSKDYDIRIENTKTKAGVRITSDRPLEKIVYWACPTTSCPEPYVRLSAQPGQEIRWKINYEFYTF</sequence>
<dbReference type="SUPFAM" id="SSF74650">
    <property type="entry name" value="Galactose mutarotase-like"/>
    <property type="match status" value="1"/>
</dbReference>
<dbReference type="RefSeq" id="WP_138368226.1">
    <property type="nucleotide sequence ID" value="NZ_VCEJ01000008.1"/>
</dbReference>
<comment type="cofactor">
    <cofactor evidence="1">
        <name>Ca(2+)</name>
        <dbReference type="ChEBI" id="CHEBI:29108"/>
    </cofactor>
</comment>
<name>A0A5R9KPS9_9BACT</name>
<keyword evidence="3" id="KW-0106">Calcium</keyword>
<dbReference type="Gene3D" id="2.70.98.10">
    <property type="match status" value="1"/>
</dbReference>
<gene>
    <name evidence="5" type="ORF">FEN17_25455</name>
</gene>
<evidence type="ECO:0000313" key="6">
    <source>
        <dbReference type="Proteomes" id="UP000306402"/>
    </source>
</evidence>
<evidence type="ECO:0000313" key="5">
    <source>
        <dbReference type="EMBL" id="TLU98128.1"/>
    </source>
</evidence>
<proteinExistence type="predicted"/>
<organism evidence="5 6">
    <name type="scientific">Dyadobacter luticola</name>
    <dbReference type="NCBI Taxonomy" id="1979387"/>
    <lineage>
        <taxon>Bacteria</taxon>
        <taxon>Pseudomonadati</taxon>
        <taxon>Bacteroidota</taxon>
        <taxon>Cytophagia</taxon>
        <taxon>Cytophagales</taxon>
        <taxon>Spirosomataceae</taxon>
        <taxon>Dyadobacter</taxon>
    </lineage>
</organism>
<dbReference type="GO" id="GO:0005975">
    <property type="term" value="P:carbohydrate metabolic process"/>
    <property type="evidence" value="ECO:0007669"/>
    <property type="project" value="InterPro"/>
</dbReference>
<dbReference type="InterPro" id="IPR011013">
    <property type="entry name" value="Gal_mutarotase_sf_dom"/>
</dbReference>
<keyword evidence="4" id="KW-0732">Signal</keyword>
<dbReference type="InterPro" id="IPR014718">
    <property type="entry name" value="GH-type_carb-bd"/>
</dbReference>
<evidence type="ECO:0008006" key="7">
    <source>
        <dbReference type="Google" id="ProtNLM"/>
    </source>
</evidence>
<dbReference type="OrthoDB" id="5621785at2"/>
<dbReference type="GO" id="GO:0030246">
    <property type="term" value="F:carbohydrate binding"/>
    <property type="evidence" value="ECO:0007669"/>
    <property type="project" value="InterPro"/>
</dbReference>
<feature type="chain" id="PRO_5024413309" description="Aldose 1-epimerase" evidence="4">
    <location>
        <begin position="22"/>
        <end position="323"/>
    </location>
</feature>
<comment type="caution">
    <text evidence="5">The sequence shown here is derived from an EMBL/GenBank/DDBJ whole genome shotgun (WGS) entry which is preliminary data.</text>
</comment>
<dbReference type="Proteomes" id="UP000306402">
    <property type="component" value="Unassembled WGS sequence"/>
</dbReference>
<reference evidence="5 6" key="1">
    <citation type="submission" date="2019-05" db="EMBL/GenBank/DDBJ databases">
        <authorList>
            <person name="Qu J.-H."/>
        </authorList>
    </citation>
    <scope>NUCLEOTIDE SEQUENCE [LARGE SCALE GENOMIC DNA]</scope>
    <source>
        <strain evidence="5 6">T17</strain>
    </source>
</reference>
<keyword evidence="6" id="KW-1185">Reference proteome</keyword>
<protein>
    <recommendedName>
        <fullName evidence="7">Aldose 1-epimerase</fullName>
    </recommendedName>
</protein>
<dbReference type="GO" id="GO:0003824">
    <property type="term" value="F:catalytic activity"/>
    <property type="evidence" value="ECO:0007669"/>
    <property type="project" value="InterPro"/>
</dbReference>
<comment type="subunit">
    <text evidence="2">Monomer.</text>
</comment>
<evidence type="ECO:0000256" key="3">
    <source>
        <dbReference type="ARBA" id="ARBA00022837"/>
    </source>
</evidence>
<feature type="signal peptide" evidence="4">
    <location>
        <begin position="1"/>
        <end position="21"/>
    </location>
</feature>
<evidence type="ECO:0000256" key="1">
    <source>
        <dbReference type="ARBA" id="ARBA00001913"/>
    </source>
</evidence>